<dbReference type="RefSeq" id="WP_255919206.1">
    <property type="nucleotide sequence ID" value="NZ_JANFNG010000003.1"/>
</dbReference>
<accession>A0ABT1PRM2</accession>
<organism evidence="2 3">
    <name type="scientific">Streptomyces humicola</name>
    <dbReference type="NCBI Taxonomy" id="2953240"/>
    <lineage>
        <taxon>Bacteria</taxon>
        <taxon>Bacillati</taxon>
        <taxon>Actinomycetota</taxon>
        <taxon>Actinomycetes</taxon>
        <taxon>Kitasatosporales</taxon>
        <taxon>Streptomycetaceae</taxon>
        <taxon>Streptomyces</taxon>
    </lineage>
</organism>
<gene>
    <name evidence="2" type="ORF">NGB36_06840</name>
</gene>
<feature type="signal peptide" evidence="1">
    <location>
        <begin position="1"/>
        <end position="24"/>
    </location>
</feature>
<comment type="caution">
    <text evidence="2">The sequence shown here is derived from an EMBL/GenBank/DDBJ whole genome shotgun (WGS) entry which is preliminary data.</text>
</comment>
<evidence type="ECO:0008006" key="4">
    <source>
        <dbReference type="Google" id="ProtNLM"/>
    </source>
</evidence>
<evidence type="ECO:0000313" key="2">
    <source>
        <dbReference type="EMBL" id="MCQ4080319.1"/>
    </source>
</evidence>
<feature type="chain" id="PRO_5046624612" description="Secreted protein" evidence="1">
    <location>
        <begin position="25"/>
        <end position="60"/>
    </location>
</feature>
<dbReference type="Proteomes" id="UP001057702">
    <property type="component" value="Unassembled WGS sequence"/>
</dbReference>
<proteinExistence type="predicted"/>
<dbReference type="EMBL" id="JANFNG010000003">
    <property type="protein sequence ID" value="MCQ4080319.1"/>
    <property type="molecule type" value="Genomic_DNA"/>
</dbReference>
<protein>
    <recommendedName>
        <fullName evidence="4">Secreted protein</fullName>
    </recommendedName>
</protein>
<keyword evidence="1" id="KW-0732">Signal</keyword>
<reference evidence="2" key="1">
    <citation type="submission" date="2022-06" db="EMBL/GenBank/DDBJ databases">
        <title>Draft genome sequence of Streptomyces sp. RB6PN25 isolated from peat swamp forest in Thailand.</title>
        <authorList>
            <person name="Duangmal K."/>
            <person name="Klaysubun C."/>
        </authorList>
    </citation>
    <scope>NUCLEOTIDE SEQUENCE</scope>
    <source>
        <strain evidence="2">RB6PN25</strain>
    </source>
</reference>
<keyword evidence="3" id="KW-1185">Reference proteome</keyword>
<sequence length="60" mass="5793">MRRALATLVGALAFAGALSVPAHADGPGSGVSGLLGEPVKTASDIGGLHFGELPLKGLLG</sequence>
<evidence type="ECO:0000313" key="3">
    <source>
        <dbReference type="Proteomes" id="UP001057702"/>
    </source>
</evidence>
<evidence type="ECO:0000256" key="1">
    <source>
        <dbReference type="SAM" id="SignalP"/>
    </source>
</evidence>
<name>A0ABT1PRM2_9ACTN</name>